<comment type="caution">
    <text evidence="9">The sequence shown here is derived from an EMBL/GenBank/DDBJ whole genome shotgun (WGS) entry which is preliminary data.</text>
</comment>
<dbReference type="PANTHER" id="PTHR43053:SF3">
    <property type="entry name" value="ALPHA-GALACTOSIDASE C-RELATED"/>
    <property type="match status" value="1"/>
</dbReference>
<dbReference type="InterPro" id="IPR050985">
    <property type="entry name" value="Alpha-glycosidase_related"/>
</dbReference>
<keyword evidence="10" id="KW-1185">Reference proteome</keyword>
<evidence type="ECO:0000259" key="8">
    <source>
        <dbReference type="Pfam" id="PF16875"/>
    </source>
</evidence>
<dbReference type="InterPro" id="IPR002252">
    <property type="entry name" value="Glyco_hydro_36"/>
</dbReference>
<feature type="chain" id="PRO_5046777920" description="Alpha-galactosidase" evidence="6">
    <location>
        <begin position="19"/>
        <end position="731"/>
    </location>
</feature>
<gene>
    <name evidence="9" type="ORF">JHU38_05340</name>
</gene>
<dbReference type="InterPro" id="IPR038417">
    <property type="entry name" value="Alpga-gal_N_sf"/>
</dbReference>
<evidence type="ECO:0000256" key="5">
    <source>
        <dbReference type="PIRNR" id="PIRNR005536"/>
    </source>
</evidence>
<dbReference type="SUPFAM" id="SSF51445">
    <property type="entry name" value="(Trans)glycosidases"/>
    <property type="match status" value="1"/>
</dbReference>
<sequence length="731" mass="82826">MKKKLLIVLMLLAPIVSRGESVVIQSGNIALVLNVEKGKSPKFMYFGNKLTGDDLKSISTPTEGRMDVYPAYGMNTPVETAFAMTHADGNMSTVLVATGHEVKPQGKTTLTVVHLKDTLYPLYVDLNYRSYADVDMIETWATIRNEEKGKVMLTQFSSGCMPIRRDDVWATHLYGSWANEGRVAEEPLNPGQLVIKNKDGVRNSHTDHAEIMFSLDGKARENCGDVIGAALCYGGNYRLKVETDDTEYHYFFAGINEDNSVCRLKKGQSLETPALAFTYSREGLSGASRNFHRWGRNYKLANGNVERSILLNSWEGVYFDINQQGMDGMMSDIAAMGGELFVMDDGWFGEKYPRKDDSSSLGDWNIDRQKLPDGIEGLLRDAKKYGVKFGIWIEPEMSNTVSELYEKHPDWIIKAPKRNAVLGRGGTQVVLDLSNPKVQDFVFGVVDNLMTKYPEIAYIKWDANMAIMNHGSQYLPMEEQSHLYLAYHEGFKKTLERIRAKYPLLTIQACASGGGRANWGILPWFDEFWVSDDTDALQRVYMQWGTSLFFPAIAMASHISASPNHQTHRLIPLKYRVDVAMSGRLGMEIQPKNMTEEEKALCKNAISEYKQIRPIVQMGNIYRLQSPYENKGVASLMYVDDARQKAVFYWWKTETFVNQHLPRIKMAGLDAGKMYKVHELNRIDNRPLAFEGKTFSGAYLMSQGLEIPYTHHVDYHKNTAWASRVLYLEAQ</sequence>
<feature type="domain" description="Glycosyl hydrolase family 36 C-terminal" evidence="7">
    <location>
        <begin position="634"/>
        <end position="728"/>
    </location>
</feature>
<evidence type="ECO:0000256" key="4">
    <source>
        <dbReference type="ARBA" id="ARBA00023295"/>
    </source>
</evidence>
<evidence type="ECO:0000259" key="7">
    <source>
        <dbReference type="Pfam" id="PF16874"/>
    </source>
</evidence>
<dbReference type="InterPro" id="IPR013785">
    <property type="entry name" value="Aldolase_TIM"/>
</dbReference>
<keyword evidence="4 5" id="KW-0326">Glycosidase</keyword>
<dbReference type="Gene3D" id="3.20.20.70">
    <property type="entry name" value="Aldolase class I"/>
    <property type="match status" value="1"/>
</dbReference>
<comment type="catalytic activity">
    <reaction evidence="1 5">
        <text>Hydrolysis of terminal, non-reducing alpha-D-galactose residues in alpha-D-galactosides, including galactose oligosaccharides, galactomannans and galactolipids.</text>
        <dbReference type="EC" id="3.2.1.22"/>
    </reaction>
</comment>
<keyword evidence="3 5" id="KW-0378">Hydrolase</keyword>
<evidence type="ECO:0000256" key="1">
    <source>
        <dbReference type="ARBA" id="ARBA00001255"/>
    </source>
</evidence>
<reference evidence="9 10" key="1">
    <citation type="submission" date="2021-01" db="EMBL/GenBank/DDBJ databases">
        <title>Prevotella A2931 sp. nov.</title>
        <authorList>
            <person name="Buhl M."/>
            <person name="Oberhettinger P."/>
        </authorList>
    </citation>
    <scope>NUCLEOTIDE SEQUENCE [LARGE SCALE GENOMIC DNA]</scope>
    <source>
        <strain evidence="9 10">A2931</strain>
    </source>
</reference>
<protein>
    <recommendedName>
        <fullName evidence="2 5">Alpha-galactosidase</fullName>
        <ecNumber evidence="2 5">3.2.1.22</ecNumber>
    </recommendedName>
</protein>
<dbReference type="Pfam" id="PF02065">
    <property type="entry name" value="Melibiase"/>
    <property type="match status" value="1"/>
</dbReference>
<evidence type="ECO:0000256" key="2">
    <source>
        <dbReference type="ARBA" id="ARBA00012755"/>
    </source>
</evidence>
<accession>A0ABS3M4V6</accession>
<dbReference type="Proteomes" id="UP000664265">
    <property type="component" value="Unassembled WGS sequence"/>
</dbReference>
<dbReference type="RefSeq" id="WP_107582754.1">
    <property type="nucleotide sequence ID" value="NZ_JAERMS010000011.1"/>
</dbReference>
<dbReference type="Pfam" id="PF16875">
    <property type="entry name" value="Glyco_hydro_36N"/>
    <property type="match status" value="1"/>
</dbReference>
<dbReference type="EC" id="3.2.1.22" evidence="2 5"/>
<evidence type="ECO:0000313" key="10">
    <source>
        <dbReference type="Proteomes" id="UP000664265"/>
    </source>
</evidence>
<evidence type="ECO:0000256" key="3">
    <source>
        <dbReference type="ARBA" id="ARBA00022801"/>
    </source>
</evidence>
<dbReference type="CDD" id="cd14791">
    <property type="entry name" value="GH36"/>
    <property type="match status" value="1"/>
</dbReference>
<comment type="similarity">
    <text evidence="5">Belongs to the glycosyl hydrolase.</text>
</comment>
<dbReference type="Gene3D" id="2.60.40.1180">
    <property type="entry name" value="Golgi alpha-mannosidase II"/>
    <property type="match status" value="1"/>
</dbReference>
<dbReference type="Gene3D" id="2.70.98.60">
    <property type="entry name" value="alpha-galactosidase from lactobacil brevis"/>
    <property type="match status" value="1"/>
</dbReference>
<evidence type="ECO:0000256" key="6">
    <source>
        <dbReference type="SAM" id="SignalP"/>
    </source>
</evidence>
<feature type="domain" description="Glycosyl hydrolase family 36 N-terminal" evidence="8">
    <location>
        <begin position="40"/>
        <end position="264"/>
    </location>
</feature>
<dbReference type="EMBL" id="JAERMS010000011">
    <property type="protein sequence ID" value="MBO1363202.1"/>
    <property type="molecule type" value="Genomic_DNA"/>
</dbReference>
<dbReference type="PANTHER" id="PTHR43053">
    <property type="entry name" value="GLYCOSIDASE FAMILY 31"/>
    <property type="match status" value="1"/>
</dbReference>
<dbReference type="InterPro" id="IPR013780">
    <property type="entry name" value="Glyco_hydro_b"/>
</dbReference>
<dbReference type="InterPro" id="IPR031705">
    <property type="entry name" value="Glyco_hydro_36_C"/>
</dbReference>
<dbReference type="PRINTS" id="PR00743">
    <property type="entry name" value="GLHYDRLASE36"/>
</dbReference>
<dbReference type="Pfam" id="PF16874">
    <property type="entry name" value="Glyco_hydro_36C"/>
    <property type="match status" value="1"/>
</dbReference>
<keyword evidence="6" id="KW-0732">Signal</keyword>
<proteinExistence type="inferred from homology"/>
<organism evidence="9 10">
    <name type="scientific">Prevotella illustrans</name>
    <dbReference type="NCBI Taxonomy" id="2800387"/>
    <lineage>
        <taxon>Bacteria</taxon>
        <taxon>Pseudomonadati</taxon>
        <taxon>Bacteroidota</taxon>
        <taxon>Bacteroidia</taxon>
        <taxon>Bacteroidales</taxon>
        <taxon>Prevotellaceae</taxon>
        <taxon>Prevotella</taxon>
    </lineage>
</organism>
<dbReference type="PIRSF" id="PIRSF005536">
    <property type="entry name" value="Agal"/>
    <property type="match status" value="1"/>
</dbReference>
<name>A0ABS3M4V6_9BACT</name>
<evidence type="ECO:0000313" key="9">
    <source>
        <dbReference type="EMBL" id="MBO1363202.1"/>
    </source>
</evidence>
<dbReference type="InterPro" id="IPR031704">
    <property type="entry name" value="Glyco_hydro_36_N"/>
</dbReference>
<dbReference type="InterPro" id="IPR017853">
    <property type="entry name" value="GH"/>
</dbReference>
<feature type="signal peptide" evidence="6">
    <location>
        <begin position="1"/>
        <end position="18"/>
    </location>
</feature>